<gene>
    <name evidence="2" type="ORF">RI138_03505</name>
</gene>
<evidence type="ECO:0000313" key="2">
    <source>
        <dbReference type="EMBL" id="WNF25942.1"/>
    </source>
</evidence>
<sequence length="240" mass="24083">MNLRRTTRARPATPVRPDLTALPVSPGPGGSAGSAGRSADFALFPVPTGIHLGTGRTGAPVTLAPYGPAGTRIGVLGESLFGRLLACRLVATGAAVTALTRGPSLWTPLGAACGTRLTVTDDAGAWPPRPGAAPGSGTGPQALVTDLPKPPGRAVGQGAWTTVVHVVRRAPARSAHWQQPDAVLVLGASYADAVTPVLGPEAGRLAASLAHGEIALFRPGGADVLRPDIAPAETSLLRPG</sequence>
<keyword evidence="3" id="KW-1185">Reference proteome</keyword>
<dbReference type="Proteomes" id="UP001303236">
    <property type="component" value="Chromosome"/>
</dbReference>
<dbReference type="EMBL" id="CP134500">
    <property type="protein sequence ID" value="WNF25942.1"/>
    <property type="molecule type" value="Genomic_DNA"/>
</dbReference>
<name>A0ABY9VSQ9_9ACTN</name>
<protein>
    <submittedName>
        <fullName evidence="2">Uncharacterized protein</fullName>
    </submittedName>
</protein>
<accession>A0ABY9VSQ9</accession>
<proteinExistence type="predicted"/>
<reference evidence="2 3" key="1">
    <citation type="submission" date="2023-09" db="EMBL/GenBank/DDBJ databases">
        <title>Genome completion map analysis of the actinomycetes C11-1.</title>
        <authorList>
            <person name="Qin P."/>
            <person name="Guan P."/>
        </authorList>
    </citation>
    <scope>NUCLEOTIDE SEQUENCE [LARGE SCALE GENOMIC DNA]</scope>
    <source>
        <strain evidence="2 3">C11-1</strain>
    </source>
</reference>
<organism evidence="2 3">
    <name type="scientific">Streptomyces durocortorensis</name>
    <dbReference type="NCBI Taxonomy" id="2811104"/>
    <lineage>
        <taxon>Bacteria</taxon>
        <taxon>Bacillati</taxon>
        <taxon>Actinomycetota</taxon>
        <taxon>Actinomycetes</taxon>
        <taxon>Kitasatosporales</taxon>
        <taxon>Streptomycetaceae</taxon>
        <taxon>Streptomyces</taxon>
    </lineage>
</organism>
<evidence type="ECO:0000313" key="3">
    <source>
        <dbReference type="Proteomes" id="UP001303236"/>
    </source>
</evidence>
<feature type="region of interest" description="Disordered" evidence="1">
    <location>
        <begin position="1"/>
        <end position="36"/>
    </location>
</feature>
<feature type="compositionally biased region" description="Low complexity" evidence="1">
    <location>
        <begin position="9"/>
        <end position="24"/>
    </location>
</feature>
<evidence type="ECO:0000256" key="1">
    <source>
        <dbReference type="SAM" id="MobiDB-lite"/>
    </source>
</evidence>